<accession>A0ABS5WLQ3</accession>
<gene>
    <name evidence="1" type="ORF">KL867_00310</name>
</gene>
<comment type="caution">
    <text evidence="1">The sequence shown here is derived from an EMBL/GenBank/DDBJ whole genome shotgun (WGS) entry which is preliminary data.</text>
</comment>
<keyword evidence="2" id="KW-1185">Reference proteome</keyword>
<name>A0ABS5WLQ3_9RHOB</name>
<dbReference type="EMBL" id="JAHHDY010000001">
    <property type="protein sequence ID" value="MBT3139483.1"/>
    <property type="molecule type" value="Genomic_DNA"/>
</dbReference>
<dbReference type="RefSeq" id="WP_215193465.1">
    <property type="nucleotide sequence ID" value="NZ_JAHHDY010000001.1"/>
</dbReference>
<organism evidence="1 2">
    <name type="scientific">Falsiruegeria litorea</name>
    <dbReference type="NCBI Taxonomy" id="1280831"/>
    <lineage>
        <taxon>Bacteria</taxon>
        <taxon>Pseudomonadati</taxon>
        <taxon>Pseudomonadota</taxon>
        <taxon>Alphaproteobacteria</taxon>
        <taxon>Rhodobacterales</taxon>
        <taxon>Roseobacteraceae</taxon>
        <taxon>Falsiruegeria</taxon>
    </lineage>
</organism>
<evidence type="ECO:0000313" key="2">
    <source>
        <dbReference type="Proteomes" id="UP000763802"/>
    </source>
</evidence>
<evidence type="ECO:0000313" key="1">
    <source>
        <dbReference type="EMBL" id="MBT3139483.1"/>
    </source>
</evidence>
<reference evidence="1 2" key="1">
    <citation type="submission" date="2021-05" db="EMBL/GenBank/DDBJ databases">
        <title>Draft genomes of marine bacteria isolated from model chitin particles.</title>
        <authorList>
            <person name="Datta M.S."/>
            <person name="Schwartzman J.A."/>
            <person name="Cordero O."/>
        </authorList>
    </citation>
    <scope>NUCLEOTIDE SEQUENCE [LARGE SCALE GENOMIC DNA]</scope>
    <source>
        <strain evidence="1 2">4E07</strain>
    </source>
</reference>
<proteinExistence type="predicted"/>
<protein>
    <submittedName>
        <fullName evidence="1">Uncharacterized protein</fullName>
    </submittedName>
</protein>
<dbReference type="Proteomes" id="UP000763802">
    <property type="component" value="Unassembled WGS sequence"/>
</dbReference>
<sequence>MEVNEEARLALSKGEEYIQSLISASELKKREKQLTDPQAIEEFEQLVMQFD</sequence>